<protein>
    <submittedName>
        <fullName evidence="4">N-acetyltransferase</fullName>
        <ecNumber evidence="4">2.3.1.-</ecNumber>
    </submittedName>
</protein>
<dbReference type="InterPro" id="IPR016181">
    <property type="entry name" value="Acyl_CoA_acyltransferase"/>
</dbReference>
<dbReference type="EC" id="2.3.1.-" evidence="4"/>
<organism evidence="4 5">
    <name type="scientific">Crenobacter oryzisoli</name>
    <dbReference type="NCBI Taxonomy" id="3056844"/>
    <lineage>
        <taxon>Bacteria</taxon>
        <taxon>Pseudomonadati</taxon>
        <taxon>Pseudomonadota</taxon>
        <taxon>Betaproteobacteria</taxon>
        <taxon>Neisseriales</taxon>
        <taxon>Neisseriaceae</taxon>
        <taxon>Crenobacter</taxon>
    </lineage>
</organism>
<dbReference type="InterPro" id="IPR050680">
    <property type="entry name" value="YpeA/RimI_acetyltransf"/>
</dbReference>
<gene>
    <name evidence="4" type="ORF">QU481_09620</name>
</gene>
<proteinExistence type="predicted"/>
<dbReference type="PROSITE" id="PS51186">
    <property type="entry name" value="GNAT"/>
    <property type="match status" value="1"/>
</dbReference>
<evidence type="ECO:0000259" key="3">
    <source>
        <dbReference type="PROSITE" id="PS51186"/>
    </source>
</evidence>
<keyword evidence="2 4" id="KW-0012">Acyltransferase</keyword>
<dbReference type="InterPro" id="IPR000182">
    <property type="entry name" value="GNAT_dom"/>
</dbReference>
<evidence type="ECO:0000256" key="1">
    <source>
        <dbReference type="ARBA" id="ARBA00022679"/>
    </source>
</evidence>
<evidence type="ECO:0000313" key="5">
    <source>
        <dbReference type="Proteomes" id="UP001168540"/>
    </source>
</evidence>
<dbReference type="SUPFAM" id="SSF55729">
    <property type="entry name" value="Acyl-CoA N-acyltransferases (Nat)"/>
    <property type="match status" value="1"/>
</dbReference>
<keyword evidence="5" id="KW-1185">Reference proteome</keyword>
<dbReference type="RefSeq" id="WP_289829743.1">
    <property type="nucleotide sequence ID" value="NZ_JAUEDK010000014.1"/>
</dbReference>
<accession>A0ABT7XN08</accession>
<evidence type="ECO:0000313" key="4">
    <source>
        <dbReference type="EMBL" id="MDN0075145.1"/>
    </source>
</evidence>
<sequence>MIRTPTIAELPQVFAIEQDVFQYAVYPPFLFRQALDLWGEWLLIDDDCANGFAGYALGAPSLDDHEAWLLSLAVRASHRGRGVGEQLTRALLDSLRRRGFRSALLTVDPANAGAVRLYQRLGFAIEREEAEYFGPGEPRLVMRAQLG</sequence>
<name>A0ABT7XN08_9NEIS</name>
<dbReference type="Proteomes" id="UP001168540">
    <property type="component" value="Unassembled WGS sequence"/>
</dbReference>
<comment type="caution">
    <text evidence="4">The sequence shown here is derived from an EMBL/GenBank/DDBJ whole genome shotgun (WGS) entry which is preliminary data.</text>
</comment>
<keyword evidence="1 4" id="KW-0808">Transferase</keyword>
<evidence type="ECO:0000256" key="2">
    <source>
        <dbReference type="ARBA" id="ARBA00023315"/>
    </source>
</evidence>
<dbReference type="CDD" id="cd04301">
    <property type="entry name" value="NAT_SF"/>
    <property type="match status" value="1"/>
</dbReference>
<reference evidence="4" key="1">
    <citation type="submission" date="2023-06" db="EMBL/GenBank/DDBJ databases">
        <authorList>
            <person name="Zhang S."/>
        </authorList>
    </citation>
    <scope>NUCLEOTIDE SEQUENCE</scope>
    <source>
        <strain evidence="4">SG2303</strain>
    </source>
</reference>
<dbReference type="Gene3D" id="3.40.630.30">
    <property type="match status" value="1"/>
</dbReference>
<dbReference type="PANTHER" id="PTHR43420:SF12">
    <property type="entry name" value="N-ACETYLTRANSFERASE DOMAIN-CONTAINING PROTEIN"/>
    <property type="match status" value="1"/>
</dbReference>
<dbReference type="PANTHER" id="PTHR43420">
    <property type="entry name" value="ACETYLTRANSFERASE"/>
    <property type="match status" value="1"/>
</dbReference>
<dbReference type="GO" id="GO:0016746">
    <property type="term" value="F:acyltransferase activity"/>
    <property type="evidence" value="ECO:0007669"/>
    <property type="project" value="UniProtKB-KW"/>
</dbReference>
<feature type="domain" description="N-acetyltransferase" evidence="3">
    <location>
        <begin position="1"/>
        <end position="147"/>
    </location>
</feature>
<dbReference type="Pfam" id="PF00583">
    <property type="entry name" value="Acetyltransf_1"/>
    <property type="match status" value="1"/>
</dbReference>
<dbReference type="EMBL" id="JAUEDK010000014">
    <property type="protein sequence ID" value="MDN0075145.1"/>
    <property type="molecule type" value="Genomic_DNA"/>
</dbReference>